<dbReference type="HOGENOM" id="CLU_025996_25_1_4"/>
<dbReference type="PATRIC" id="fig|762967.3.peg.1338"/>
<reference evidence="2 3" key="1">
    <citation type="submission" date="2011-11" db="EMBL/GenBank/DDBJ databases">
        <authorList>
            <person name="Weinstock G."/>
            <person name="Sodergren E."/>
            <person name="Clifton S."/>
            <person name="Fulton L."/>
            <person name="Fulton B."/>
            <person name="Courtney L."/>
            <person name="Fronick C."/>
            <person name="Harrison M."/>
            <person name="Strong C."/>
            <person name="Farmer C."/>
            <person name="Delahaunty K."/>
            <person name="Markovic C."/>
            <person name="Hall O."/>
            <person name="Minx P."/>
            <person name="Tomlinson C."/>
            <person name="Mitreva M."/>
            <person name="Hou S."/>
            <person name="Chen J."/>
            <person name="Wollam A."/>
            <person name="Pepin K.H."/>
            <person name="Johnson M."/>
            <person name="Bhonagiri V."/>
            <person name="Zhang X."/>
            <person name="Suruliraj S."/>
            <person name="Warren W."/>
            <person name="Chinwalla A."/>
            <person name="Mardis E.R."/>
            <person name="Wilson R.K."/>
        </authorList>
    </citation>
    <scope>NUCLEOTIDE SEQUENCE [LARGE SCALE GENOMIC DNA]</scope>
    <source>
        <strain evidence="2 3">YIT 11816</strain>
    </source>
</reference>
<dbReference type="EMBL" id="AFBQ01000257">
    <property type="protein sequence ID" value="EHY30953.1"/>
    <property type="molecule type" value="Genomic_DNA"/>
</dbReference>
<evidence type="ECO:0000313" key="3">
    <source>
        <dbReference type="Proteomes" id="UP000004956"/>
    </source>
</evidence>
<dbReference type="GO" id="GO:0016758">
    <property type="term" value="F:hexosyltransferase activity"/>
    <property type="evidence" value="ECO:0007669"/>
    <property type="project" value="UniProtKB-ARBA"/>
</dbReference>
<dbReference type="InterPro" id="IPR029044">
    <property type="entry name" value="Nucleotide-diphossugar_trans"/>
</dbReference>
<name>H3KG27_9BURK</name>
<dbReference type="Gene3D" id="3.90.550.10">
    <property type="entry name" value="Spore Coat Polysaccharide Biosynthesis Protein SpsA, Chain A"/>
    <property type="match status" value="1"/>
</dbReference>
<dbReference type="InterPro" id="IPR001173">
    <property type="entry name" value="Glyco_trans_2-like"/>
</dbReference>
<dbReference type="AlphaFoldDB" id="H3KG27"/>
<evidence type="ECO:0000313" key="2">
    <source>
        <dbReference type="EMBL" id="EHY30953.1"/>
    </source>
</evidence>
<sequence length="348" mass="39526">MSSQSSDCFSVAVVVPVYNVAKYLPECLDSLLRQTHRNFTVFCVDDGSTDGSGDILDAYAAKDSRILALHKSNGGVSSARNLALDLIEESSFDGICFIDSDDYVKPNFLQHYVDTALTENADYVVCAWDMFDRDGLIKTPRSSIPPHPSKLVDINEAFDHYLKRGQWSKLKSKSFSPFAANTFFAADTIRGLRFSTTLRRAEDQEFRLRAMTRIHRGVITSDVTYMYRLRASSLSHSGNDITDDLRYAMSLLDHLDEFPSAGKKTIEFLVLKHWWLCTCFSFADGTFPKNQALLSSAYQRISSHRFQSDVLKEFRGKLRLFAMGEWALRLYMCFRKTKKPHSSGNPYP</sequence>
<dbReference type="Pfam" id="PF00535">
    <property type="entry name" value="Glycos_transf_2"/>
    <property type="match status" value="1"/>
</dbReference>
<accession>H3KG27</accession>
<comment type="caution">
    <text evidence="2">The sequence shown here is derived from an EMBL/GenBank/DDBJ whole genome shotgun (WGS) entry which is preliminary data.</text>
</comment>
<dbReference type="OrthoDB" id="9798249at2"/>
<dbReference type="PANTHER" id="PTHR22916:SF3">
    <property type="entry name" value="UDP-GLCNAC:BETAGAL BETA-1,3-N-ACETYLGLUCOSAMINYLTRANSFERASE-LIKE PROTEIN 1"/>
    <property type="match status" value="1"/>
</dbReference>
<dbReference type="Proteomes" id="UP000004956">
    <property type="component" value="Unassembled WGS sequence"/>
</dbReference>
<keyword evidence="2" id="KW-0808">Transferase</keyword>
<organism evidence="2 3">
    <name type="scientific">Sutterella parvirubra YIT 11816</name>
    <dbReference type="NCBI Taxonomy" id="762967"/>
    <lineage>
        <taxon>Bacteria</taxon>
        <taxon>Pseudomonadati</taxon>
        <taxon>Pseudomonadota</taxon>
        <taxon>Betaproteobacteria</taxon>
        <taxon>Burkholderiales</taxon>
        <taxon>Sutterellaceae</taxon>
        <taxon>Sutterella</taxon>
    </lineage>
</organism>
<dbReference type="PANTHER" id="PTHR22916">
    <property type="entry name" value="GLYCOSYLTRANSFERASE"/>
    <property type="match status" value="1"/>
</dbReference>
<dbReference type="RefSeq" id="WP_008542774.1">
    <property type="nucleotide sequence ID" value="NZ_JH604988.1"/>
</dbReference>
<dbReference type="STRING" id="762967.HMPREF9440_01702"/>
<proteinExistence type="predicted"/>
<gene>
    <name evidence="2" type="ORF">HMPREF9440_01702</name>
</gene>
<dbReference type="CDD" id="cd00761">
    <property type="entry name" value="Glyco_tranf_GTA_type"/>
    <property type="match status" value="1"/>
</dbReference>
<evidence type="ECO:0000259" key="1">
    <source>
        <dbReference type="Pfam" id="PF00535"/>
    </source>
</evidence>
<protein>
    <submittedName>
        <fullName evidence="2">Glycosyltransferase, group 2 family protein</fullName>
    </submittedName>
</protein>
<keyword evidence="3" id="KW-1185">Reference proteome</keyword>
<dbReference type="SUPFAM" id="SSF53448">
    <property type="entry name" value="Nucleotide-diphospho-sugar transferases"/>
    <property type="match status" value="1"/>
</dbReference>
<feature type="domain" description="Glycosyltransferase 2-like" evidence="1">
    <location>
        <begin position="13"/>
        <end position="154"/>
    </location>
</feature>